<dbReference type="InterPro" id="IPR050951">
    <property type="entry name" value="Retrovirus_Pol_polyprotein"/>
</dbReference>
<proteinExistence type="predicted"/>
<protein>
    <recommendedName>
        <fullName evidence="3">Reverse transcriptase domain-containing protein</fullName>
    </recommendedName>
</protein>
<dbReference type="Gene3D" id="3.30.70.270">
    <property type="match status" value="1"/>
</dbReference>
<dbReference type="InterPro" id="IPR043128">
    <property type="entry name" value="Rev_trsase/Diguanyl_cyclase"/>
</dbReference>
<dbReference type="InterPro" id="IPR043502">
    <property type="entry name" value="DNA/RNA_pol_sf"/>
</dbReference>
<name>A0A6H5GK60_9HEMI</name>
<dbReference type="PANTHER" id="PTHR37984">
    <property type="entry name" value="PROTEIN CBG26694"/>
    <property type="match status" value="1"/>
</dbReference>
<evidence type="ECO:0000313" key="2">
    <source>
        <dbReference type="Proteomes" id="UP000479000"/>
    </source>
</evidence>
<dbReference type="SUPFAM" id="SSF56672">
    <property type="entry name" value="DNA/RNA polymerases"/>
    <property type="match status" value="1"/>
</dbReference>
<evidence type="ECO:0008006" key="3">
    <source>
        <dbReference type="Google" id="ProtNLM"/>
    </source>
</evidence>
<feature type="non-terminal residue" evidence="1">
    <location>
        <position position="205"/>
    </location>
</feature>
<dbReference type="GO" id="GO:0071897">
    <property type="term" value="P:DNA biosynthetic process"/>
    <property type="evidence" value="ECO:0007669"/>
    <property type="project" value="UniProtKB-ARBA"/>
</dbReference>
<accession>A0A6H5GK60</accession>
<organism evidence="1 2">
    <name type="scientific">Nesidiocoris tenuis</name>
    <dbReference type="NCBI Taxonomy" id="355587"/>
    <lineage>
        <taxon>Eukaryota</taxon>
        <taxon>Metazoa</taxon>
        <taxon>Ecdysozoa</taxon>
        <taxon>Arthropoda</taxon>
        <taxon>Hexapoda</taxon>
        <taxon>Insecta</taxon>
        <taxon>Pterygota</taxon>
        <taxon>Neoptera</taxon>
        <taxon>Paraneoptera</taxon>
        <taxon>Hemiptera</taxon>
        <taxon>Heteroptera</taxon>
        <taxon>Panheteroptera</taxon>
        <taxon>Cimicomorpha</taxon>
        <taxon>Miridae</taxon>
        <taxon>Dicyphina</taxon>
        <taxon>Nesidiocoris</taxon>
    </lineage>
</organism>
<sequence>MKGKKVHVELIDEVTPFAITCPRKLPLAWKSQVKDELDSLVSKGIIRPSTDETSDFVSPLVVVPKPNNKIRVCVDFTKLNKFVKRPVHPFKAPWEAVTDIGEGYNFFSSMDAASGYFQMELDETSQRLTTFLTPWGRYQFLRAPMGLDEHPTRERCHPATSSFVSSEQARMSVDPEDGSFWLETIDIGLPEPLPEQVSVCPCVRL</sequence>
<gene>
    <name evidence="1" type="ORF">NTEN_LOCUS7776</name>
</gene>
<reference evidence="1 2" key="1">
    <citation type="submission" date="2020-02" db="EMBL/GenBank/DDBJ databases">
        <authorList>
            <person name="Ferguson B K."/>
        </authorList>
    </citation>
    <scope>NUCLEOTIDE SEQUENCE [LARGE SCALE GENOMIC DNA]</scope>
</reference>
<dbReference type="Proteomes" id="UP000479000">
    <property type="component" value="Unassembled WGS sequence"/>
</dbReference>
<dbReference type="EMBL" id="CADCXU010011855">
    <property type="protein sequence ID" value="CAB0001989.1"/>
    <property type="molecule type" value="Genomic_DNA"/>
</dbReference>
<dbReference type="AlphaFoldDB" id="A0A6H5GK60"/>
<evidence type="ECO:0000313" key="1">
    <source>
        <dbReference type="EMBL" id="CAB0001989.1"/>
    </source>
</evidence>
<dbReference type="OrthoDB" id="8038132at2759"/>
<dbReference type="PANTHER" id="PTHR37984:SF8">
    <property type="entry name" value="CCHC-TYPE DOMAIN-CONTAINING PROTEIN"/>
    <property type="match status" value="1"/>
</dbReference>
<keyword evidence="2" id="KW-1185">Reference proteome</keyword>
<dbReference type="CDD" id="cd01647">
    <property type="entry name" value="RT_LTR"/>
    <property type="match status" value="1"/>
</dbReference>
<dbReference type="Gene3D" id="3.10.10.10">
    <property type="entry name" value="HIV Type 1 Reverse Transcriptase, subunit A, domain 1"/>
    <property type="match status" value="1"/>
</dbReference>